<organism evidence="3 4">
    <name type="scientific">Pseudomonas marginalis pv. marginalis</name>
    <dbReference type="NCBI Taxonomy" id="97473"/>
    <lineage>
        <taxon>Bacteria</taxon>
        <taxon>Pseudomonadati</taxon>
        <taxon>Pseudomonadota</taxon>
        <taxon>Gammaproteobacteria</taxon>
        <taxon>Pseudomonadales</taxon>
        <taxon>Pseudomonadaceae</taxon>
        <taxon>Pseudomonas</taxon>
    </lineage>
</organism>
<evidence type="ECO:0000313" key="3">
    <source>
        <dbReference type="EMBL" id="RMP04302.1"/>
    </source>
</evidence>
<protein>
    <submittedName>
        <fullName evidence="3">Uncharacterized protein</fullName>
    </submittedName>
</protein>
<dbReference type="EMBL" id="RBQF01000285">
    <property type="protein sequence ID" value="RMP04302.1"/>
    <property type="molecule type" value="Genomic_DNA"/>
</dbReference>
<comment type="caution">
    <text evidence="3">The sequence shown here is derived from an EMBL/GenBank/DDBJ whole genome shotgun (WGS) entry which is preliminary data.</text>
</comment>
<feature type="coiled-coil region" evidence="1">
    <location>
        <begin position="126"/>
        <end position="153"/>
    </location>
</feature>
<evidence type="ECO:0000313" key="4">
    <source>
        <dbReference type="Proteomes" id="UP000276587"/>
    </source>
</evidence>
<dbReference type="Proteomes" id="UP000276587">
    <property type="component" value="Unassembled WGS sequence"/>
</dbReference>
<keyword evidence="4" id="KW-1185">Reference proteome</keyword>
<evidence type="ECO:0000256" key="1">
    <source>
        <dbReference type="SAM" id="Coils"/>
    </source>
</evidence>
<feature type="region of interest" description="Disordered" evidence="2">
    <location>
        <begin position="348"/>
        <end position="370"/>
    </location>
</feature>
<reference evidence="3 4" key="1">
    <citation type="submission" date="2018-08" db="EMBL/GenBank/DDBJ databases">
        <title>Recombination of ecologically and evolutionarily significant loci maintains genetic cohesion in the Pseudomonas syringae species complex.</title>
        <authorList>
            <person name="Dillon M."/>
            <person name="Thakur S."/>
            <person name="Almeida R.N.D."/>
            <person name="Weir B.S."/>
            <person name="Guttman D.S."/>
        </authorList>
    </citation>
    <scope>NUCLEOTIDE SEQUENCE [LARGE SCALE GENOMIC DNA]</scope>
    <source>
        <strain evidence="3 4">ICMP 3555</strain>
    </source>
</reference>
<gene>
    <name evidence="3" type="ORF">ALQ29_05582</name>
</gene>
<proteinExistence type="predicted"/>
<name>A0A3M4ABY0_PSEMA</name>
<keyword evidence="1" id="KW-0175">Coiled coil</keyword>
<accession>A0A3M4ABY0</accession>
<evidence type="ECO:0000256" key="2">
    <source>
        <dbReference type="SAM" id="MobiDB-lite"/>
    </source>
</evidence>
<sequence length="1745" mass="192839">MLMQNTLDVLKQGQALRLAADSHLMTALINHLESTDTTALRIPECSSLGCWLQLYRKALSRPNVQAWLTRLPLDLGGLNVQQDTTQLALGAEQVLNFYGYPHPRHHGERRVITQALDQLNTFADPKVGLNDSLKRLNQDLHQLADRLENLVDEDDFNLFSTYKTYLKLESGSFWATTQQTGAVLLTTLTTHADFLALDSAQGLQPGMYAFDPATRRLSGKNALGMLVDIGIEQLLALPPEAQLQQLVDIAEQLRTFVHQSGLFSVAQLLQCHDQPVPDTPEEARALIDTLRQSTALTILPVADLANADIALMQYLQWLALDHDRALMADALKALVLGKDSDTLIDTAGVPLTPDPDSSARQPDSARHPAVSARSACGPFSLKQLLHHHELDIPDTVAAADDTLLSLHMTLPRPTAFGDYHALLSATARSPVQLDTAQRKTIIETINTGRQNRSPRLLDQLCGALLNGKTPEQIRTQADALLKQLLGLEPARALGQQLITALQWYGQHADESAGQTSLGLLVLSALILDLDPVAGEAGYVLAGFNLVADVHWGKPHADLRRELELHVMRACKVSTAAAPLAAHLLLAGTAPEFLVQALPDTLRFRTSIAWMTFKQGVMIAHALAPGSPQYMTYNDMIALAAQPPKTVQQQQWRAYTATRTLLDWAIAQGELPERENGEYLTDEIDALKTRLMHRLQALKDALITVASTPPSRRSIALEDLKRVFPKQPWLEKACLWRPVPPLAGSSLRFPMHHHDRENYSLHSLVELHMDGQLDDTRWASIEPQLDLAQLRLSFGQLGDINERFDTAFGAYIATMKQAYSTTIEDLLAQLPLADRSHLQQADLQLLVLKKPPGKDLALLSQEEELARTARTGVILRATSPTGIEEYELFPLLNRVHKRDGPPLAFRLGGTPISATTGGAHSTHPVTQLLVGDELPVDWEAYANGRPPRLGIRSKVIIDLLWSSNPAPDNSLPSTAFTFGSSVNRAIAHAIVQQHFFLEVDGLRVQARGSTRHEHLQQRWDRLLARLKKLVPFWSCATDITSADLRRAIDGAYGCFIDLLALLFPTQQFLTASLAILKRTVPLPIKLIQLGRLSSAFLNTVLNPLDGIPGLFRLAGSGVIRLTTEAGRVLDTAIGQIQRRTANALWLDYPTLLARADIGNGTVLRGSDFVRINALLHKNRWHACSPFSTRPYGPPLDSFRLASAVGVIPMRAANGYRALVTERFFATQPLVIPRSEATDLLHQNQLLRLEHKAATHLDDVQSPAYFRVEKGLDASCLTGRKKRSPIPLVCFTKRLSTSRSSIHHRRVQAIEHIRLTAAPAVGSAPRRLVYDHRLYEAIPSGSTFDLTPVALPPLLKYKPKVTGTLLDDEPQFGLPNDQLDNKLSRETRVVELQALVEGVEDSRVVRAMAVDLNPPGTLPNPRIVVEADTGIFYEVSRRASECNQLYFSQGGEHEQLIRAFSQRKLDYLTAAGYVHNRPLVTLPTLEVLYGQLARRDFSPQKIARLRQQASTLSPLKQRELLLNASDQGQRLPISIAARPLQLESWPRTAFIQAAGSAEKLNQYLAQKAHASTLALVKSTGIGSANVVGTGLDELTRLDIAESLVMWQYSRVGHPNYTEVILKTGAGNCDQMAHVARELIRVNGGHAHIWGMSPPAHAFVVVGAPTATLTHTLDFKEAGWADLWICDPWAAIVCPARDYMKLLNEKMIAWSLQDISVFFNDQGTYRWGQANDQHWLALLNDGLKHPLP</sequence>